<dbReference type="EMBL" id="JQCL01000103">
    <property type="protein sequence ID" value="KRO07655.1"/>
    <property type="molecule type" value="Genomic_DNA"/>
</dbReference>
<reference evidence="1 2" key="1">
    <citation type="journal article" date="2015" name="Genome Announc.">
        <title>Expanding the biotechnology potential of lactobacilli through comparative genomics of 213 strains and associated genera.</title>
        <authorList>
            <person name="Sun Z."/>
            <person name="Harris H.M."/>
            <person name="McCann A."/>
            <person name="Guo C."/>
            <person name="Argimon S."/>
            <person name="Zhang W."/>
            <person name="Yang X."/>
            <person name="Jeffery I.B."/>
            <person name="Cooney J.C."/>
            <person name="Kagawa T.F."/>
            <person name="Liu W."/>
            <person name="Song Y."/>
            <person name="Salvetti E."/>
            <person name="Wrobel A."/>
            <person name="Rasinkangas P."/>
            <person name="Parkhill J."/>
            <person name="Rea M.C."/>
            <person name="O'Sullivan O."/>
            <person name="Ritari J."/>
            <person name="Douillard F.P."/>
            <person name="Paul Ross R."/>
            <person name="Yang R."/>
            <person name="Briner A.E."/>
            <person name="Felis G.E."/>
            <person name="de Vos W.M."/>
            <person name="Barrangou R."/>
            <person name="Klaenhammer T.R."/>
            <person name="Caufield P.W."/>
            <person name="Cui Y."/>
            <person name="Zhang H."/>
            <person name="O'Toole P.W."/>
        </authorList>
    </citation>
    <scope>NUCLEOTIDE SEQUENCE [LARGE SCALE GENOMIC DNA]</scope>
    <source>
        <strain evidence="1 2">LMG 26013</strain>
    </source>
</reference>
<sequence>MRKYTVQLIGRDFEPAEKWQLDPTAAVLAVQNSADYDLLVWDPNDETCEIYPQETLAVLNDRLAHTAYSRLLNQIAQVANQQGLQITPGLRRQWYLVGDLAVLEHASLLNVAAALLSLTIQAFKPATDNCQTSAVRLRGLADQARCWLMAAQVTSLQLVASPKPLTTLLQYLLDQADVLDVCHAGGRSRAWQLANDAEALSKVAVHPTQFQTNSAWTLIRAAALEHYDQ</sequence>
<dbReference type="Proteomes" id="UP000051783">
    <property type="component" value="Unassembled WGS sequence"/>
</dbReference>
<proteinExistence type="predicted"/>
<keyword evidence="2" id="KW-1185">Reference proteome</keyword>
<dbReference type="PATRIC" id="fig|942150.3.peg.1644"/>
<accession>A0A0R2M2A0</accession>
<protein>
    <submittedName>
        <fullName evidence="1">Uncharacterized protein</fullName>
    </submittedName>
</protein>
<organism evidence="1 2">
    <name type="scientific">Lactiplantibacillus xiangfangensis</name>
    <dbReference type="NCBI Taxonomy" id="942150"/>
    <lineage>
        <taxon>Bacteria</taxon>
        <taxon>Bacillati</taxon>
        <taxon>Bacillota</taxon>
        <taxon>Bacilli</taxon>
        <taxon>Lactobacillales</taxon>
        <taxon>Lactobacillaceae</taxon>
        <taxon>Lactiplantibacillus</taxon>
    </lineage>
</organism>
<evidence type="ECO:0000313" key="2">
    <source>
        <dbReference type="Proteomes" id="UP000051783"/>
    </source>
</evidence>
<name>A0A0R2M2A0_9LACO</name>
<comment type="caution">
    <text evidence="1">The sequence shown here is derived from an EMBL/GenBank/DDBJ whole genome shotgun (WGS) entry which is preliminary data.</text>
</comment>
<dbReference type="OrthoDB" id="2284062at2"/>
<gene>
    <name evidence="1" type="ORF">IV64_GL001593</name>
</gene>
<evidence type="ECO:0000313" key="1">
    <source>
        <dbReference type="EMBL" id="KRO07655.1"/>
    </source>
</evidence>
<dbReference type="RefSeq" id="WP_057708005.1">
    <property type="nucleotide sequence ID" value="NZ_JQCL01000103.1"/>
</dbReference>
<dbReference type="AlphaFoldDB" id="A0A0R2M2A0"/>